<gene>
    <name evidence="1" type="ORF">AXF17_00135</name>
</gene>
<dbReference type="RefSeq" id="WP_094233255.1">
    <property type="nucleotide sequence ID" value="NZ_CP016199.1"/>
</dbReference>
<evidence type="ECO:0000313" key="2">
    <source>
        <dbReference type="Proteomes" id="UP000214689"/>
    </source>
</evidence>
<evidence type="ECO:0008006" key="3">
    <source>
        <dbReference type="Google" id="ProtNLM"/>
    </source>
</evidence>
<protein>
    <recommendedName>
        <fullName evidence="3">HTH cro/C1-type domain-containing protein</fullName>
    </recommendedName>
</protein>
<dbReference type="EMBL" id="CP016199">
    <property type="protein sequence ID" value="ASS37040.1"/>
    <property type="molecule type" value="Genomic_DNA"/>
</dbReference>
<dbReference type="GO" id="GO:0003677">
    <property type="term" value="F:DNA binding"/>
    <property type="evidence" value="ECO:0007669"/>
    <property type="project" value="InterPro"/>
</dbReference>
<dbReference type="CDD" id="cd00093">
    <property type="entry name" value="HTH_XRE"/>
    <property type="match status" value="1"/>
</dbReference>
<organism evidence="1 2">
    <name type="scientific">Mogibacterium pumilum</name>
    <dbReference type="NCBI Taxonomy" id="86332"/>
    <lineage>
        <taxon>Bacteria</taxon>
        <taxon>Bacillati</taxon>
        <taxon>Bacillota</taxon>
        <taxon>Clostridia</taxon>
        <taxon>Peptostreptococcales</taxon>
        <taxon>Anaerovoracaceae</taxon>
        <taxon>Mogibacterium</taxon>
    </lineage>
</organism>
<dbReference type="InterPro" id="IPR001387">
    <property type="entry name" value="Cro/C1-type_HTH"/>
</dbReference>
<proteinExistence type="predicted"/>
<dbReference type="Gene3D" id="1.10.260.40">
    <property type="entry name" value="lambda repressor-like DNA-binding domains"/>
    <property type="match status" value="1"/>
</dbReference>
<accession>A0A223AQ06</accession>
<evidence type="ECO:0000313" key="1">
    <source>
        <dbReference type="EMBL" id="ASS37040.1"/>
    </source>
</evidence>
<reference evidence="2" key="1">
    <citation type="submission" date="2016-05" db="EMBL/GenBank/DDBJ databases">
        <authorList>
            <person name="Holder M.E."/>
            <person name="Ajami N.J."/>
            <person name="Petrosino J.F."/>
        </authorList>
    </citation>
    <scope>NUCLEOTIDE SEQUENCE [LARGE SCALE GENOMIC DNA]</scope>
    <source>
        <strain evidence="2">ATCC 700696</strain>
    </source>
</reference>
<sequence>MNRAIDNKKELKEELGQLIKFNRKAKGESQRGLAKAIDLPNSNLKYIEDGINAPSPEVYKNIILMLKPSDEDRGEMDHLYSQIRGTPPPDICEFIIENDEVFESIRKNKCKLTRTQTYQLNKLLESFAEENLAYMEETDNG</sequence>
<dbReference type="SUPFAM" id="SSF47413">
    <property type="entry name" value="lambda repressor-like DNA-binding domains"/>
    <property type="match status" value="1"/>
</dbReference>
<dbReference type="AlphaFoldDB" id="A0A223AQ06"/>
<dbReference type="InterPro" id="IPR010982">
    <property type="entry name" value="Lambda_DNA-bd_dom_sf"/>
</dbReference>
<dbReference type="Proteomes" id="UP000214689">
    <property type="component" value="Chromosome"/>
</dbReference>
<dbReference type="OrthoDB" id="2085749at2"/>
<keyword evidence="2" id="KW-1185">Reference proteome</keyword>
<name>A0A223AQ06_9FIRM</name>